<organism evidence="1 2">
    <name type="scientific">Spironucleus salmonicida</name>
    <dbReference type="NCBI Taxonomy" id="348837"/>
    <lineage>
        <taxon>Eukaryota</taxon>
        <taxon>Metamonada</taxon>
        <taxon>Diplomonadida</taxon>
        <taxon>Hexamitidae</taxon>
        <taxon>Hexamitinae</taxon>
        <taxon>Spironucleus</taxon>
    </lineage>
</organism>
<protein>
    <submittedName>
        <fullName evidence="1">Uncharacterized protein</fullName>
    </submittedName>
</protein>
<gene>
    <name evidence="1" type="ORF">SS50377_26030</name>
</gene>
<dbReference type="EMBL" id="AUWU02000006">
    <property type="protein sequence ID" value="KAH0571834.1"/>
    <property type="molecule type" value="Genomic_DNA"/>
</dbReference>
<proteinExistence type="predicted"/>
<evidence type="ECO:0000313" key="1">
    <source>
        <dbReference type="EMBL" id="KAH0571834.1"/>
    </source>
</evidence>
<sequence length="55" mass="6425">MERWLLQGVESGGKDSFRLYILLQLMNTITPRMMPRTRIKQQTVRVAISGSIFQK</sequence>
<evidence type="ECO:0000313" key="2">
    <source>
        <dbReference type="Proteomes" id="UP000018208"/>
    </source>
</evidence>
<dbReference type="AlphaFoldDB" id="A0A9P8RWE6"/>
<dbReference type="KEGG" id="ssao:94300053"/>
<accession>A0A9P8RWE6</accession>
<dbReference type="Proteomes" id="UP000018208">
    <property type="component" value="Unassembled WGS sequence"/>
</dbReference>
<comment type="caution">
    <text evidence="1">The sequence shown here is derived from an EMBL/GenBank/DDBJ whole genome shotgun (WGS) entry which is preliminary data.</text>
</comment>
<reference evidence="1 2" key="1">
    <citation type="journal article" date="2014" name="PLoS Genet.">
        <title>The Genome of Spironucleus salmonicida Highlights a Fish Pathogen Adapted to Fluctuating Environments.</title>
        <authorList>
            <person name="Xu F."/>
            <person name="Jerlstrom-Hultqvist J."/>
            <person name="Einarsson E."/>
            <person name="Astvaldsson A."/>
            <person name="Svard S.G."/>
            <person name="Andersson J.O."/>
        </authorList>
    </citation>
    <scope>NUCLEOTIDE SEQUENCE [LARGE SCALE GENOMIC DNA]</scope>
    <source>
        <strain evidence="1 2">ATCC 50377</strain>
    </source>
</reference>
<dbReference type="RefSeq" id="XP_067762607.1">
    <property type="nucleotide sequence ID" value="XM_067909851.1"/>
</dbReference>
<keyword evidence="2" id="KW-1185">Reference proteome</keyword>
<name>A0A9P8RWE6_9EUKA</name>
<dbReference type="GeneID" id="94300053"/>